<evidence type="ECO:0000313" key="13">
    <source>
        <dbReference type="EMBL" id="MBU3820402.1"/>
    </source>
</evidence>
<dbReference type="InterPro" id="IPR023406">
    <property type="entry name" value="Topo_IA_AS"/>
</dbReference>
<dbReference type="HAMAP" id="MF_00952">
    <property type="entry name" value="Topoisom_1_prok"/>
    <property type="match status" value="1"/>
</dbReference>
<dbReference type="SMART" id="SM00436">
    <property type="entry name" value="TOP1Bc"/>
    <property type="match status" value="1"/>
</dbReference>
<dbReference type="Proteomes" id="UP000824178">
    <property type="component" value="Unassembled WGS sequence"/>
</dbReference>
<feature type="site" description="Interaction with DNA" evidence="10">
    <location>
        <position position="139"/>
    </location>
</feature>
<dbReference type="GO" id="GO:0005694">
    <property type="term" value="C:chromosome"/>
    <property type="evidence" value="ECO:0007669"/>
    <property type="project" value="InterPro"/>
</dbReference>
<keyword evidence="3" id="KW-0479">Metal-binding</keyword>
<dbReference type="EMBL" id="JAHLFH010000181">
    <property type="protein sequence ID" value="MBU3820402.1"/>
    <property type="molecule type" value="Genomic_DNA"/>
</dbReference>
<keyword evidence="6" id="KW-0460">Magnesium</keyword>
<evidence type="ECO:0000256" key="5">
    <source>
        <dbReference type="ARBA" id="ARBA00022833"/>
    </source>
</evidence>
<feature type="site" description="Interaction with DNA" evidence="10">
    <location>
        <position position="154"/>
    </location>
</feature>
<dbReference type="PRINTS" id="PR00417">
    <property type="entry name" value="PRTPISMRASEI"/>
</dbReference>
<dbReference type="PROSITE" id="PS00396">
    <property type="entry name" value="TOPO_IA_1"/>
    <property type="match status" value="1"/>
</dbReference>
<evidence type="ECO:0000256" key="4">
    <source>
        <dbReference type="ARBA" id="ARBA00022771"/>
    </source>
</evidence>
<evidence type="ECO:0000256" key="7">
    <source>
        <dbReference type="ARBA" id="ARBA00023029"/>
    </source>
</evidence>
<protein>
    <recommendedName>
        <fullName evidence="10">DNA topoisomerase 1</fullName>
        <ecNumber evidence="10">5.6.2.1</ecNumber>
    </recommendedName>
    <alternativeName>
        <fullName evidence="10">DNA topoisomerase I</fullName>
    </alternativeName>
</protein>
<evidence type="ECO:0000313" key="14">
    <source>
        <dbReference type="Proteomes" id="UP000824178"/>
    </source>
</evidence>
<dbReference type="InterPro" id="IPR013824">
    <property type="entry name" value="Topo_IA_cen_sub1"/>
</dbReference>
<feature type="active site" description="O-(5'-phospho-DNA)-tyrosine intermediate" evidence="10">
    <location>
        <position position="298"/>
    </location>
</feature>
<dbReference type="InterPro" id="IPR005733">
    <property type="entry name" value="TopoI_bac-type"/>
</dbReference>
<dbReference type="Gene3D" id="1.10.290.10">
    <property type="entry name" value="Topoisomerase I, domain 4"/>
    <property type="match status" value="1"/>
</dbReference>
<dbReference type="InterPro" id="IPR006171">
    <property type="entry name" value="TOPRIM_dom"/>
</dbReference>
<dbReference type="InterPro" id="IPR023405">
    <property type="entry name" value="Topo_IA_core_domain"/>
</dbReference>
<dbReference type="InterPro" id="IPR000380">
    <property type="entry name" value="Topo_IA"/>
</dbReference>
<feature type="site" description="Interaction with DNA" evidence="10">
    <location>
        <position position="138"/>
    </location>
</feature>
<dbReference type="PANTHER" id="PTHR42785:SF1">
    <property type="entry name" value="DNA TOPOISOMERASE"/>
    <property type="match status" value="1"/>
</dbReference>
<comment type="caution">
    <text evidence="13">The sequence shown here is derived from an EMBL/GenBank/DDBJ whole genome shotgun (WGS) entry which is preliminary data.</text>
</comment>
<dbReference type="CDD" id="cd03363">
    <property type="entry name" value="TOPRIM_TopoIA_TopoI"/>
    <property type="match status" value="1"/>
</dbReference>
<evidence type="ECO:0000256" key="1">
    <source>
        <dbReference type="ARBA" id="ARBA00000213"/>
    </source>
</evidence>
<dbReference type="InterPro" id="IPR028612">
    <property type="entry name" value="Topoisom_1_IA"/>
</dbReference>
<sequence length="695" mass="77301">MAKLVIVESPAKAKTIGKYLGKDYEVTASMGHIRDLPASQLGIDVEHGYTPQYISIKGKEKLIRELKTKAKAADGVLLATDPDREGEAISWHLASILGLDPKAPNRITFDEITKKGVQEGMAHPRAINEDLFNAQQARRVLDRLVGYKLSPFLWRKVRRGLSAGRVQSVAVRLIDDREKEIENFKPEEYWNVDAVLGAGSKKFTARLASDASGKKLLPHTEAEARAIEDGLKGAEYTVGELKRGKRAKQPTPAFITSTLQQEASRRLGFTATRTMRAAQTLYEGVDIAGHGTMGLITYMRTDSLRISDEAVAAAKEYIAAAYGEQYICPYKRTWKTRSATAAQDAHEAIRPSVPSLTPDEVDKSISGDTAKLYRMIWSRFMASQMADCQQDTVSVTVYAGDYRFKASGYTVTFDGFTALYEEATDEKEKKETSLPPLEQGQVLKLKELKSEQKFTQPPARYTEATLIKALEENGIGRPSTYAPIITTIIDRGYVERDQKKLKPTLLGRTVDGLMLEQFPHIVDVDFSAQMEKNLDKVESGQADWRKTVDDFYKGFDASLQAAEKNMEGKKVKVPDEPSSEICDLCGRPMVIKVGKYGKFLACSGFPECKGTKRLVKDTGGICPKCGKGRMLERKSSKGRIYYGCERYPDCDFMTWDTPVAVKCEKCGSTLFRKGQKLYCAKEGCGFEMPVPRNNG</sequence>
<feature type="region of interest" description="Interaction with DNA" evidence="10">
    <location>
        <begin position="162"/>
        <end position="167"/>
    </location>
</feature>
<dbReference type="PANTHER" id="PTHR42785">
    <property type="entry name" value="DNA TOPOISOMERASE, TYPE IA, CORE"/>
    <property type="match status" value="1"/>
</dbReference>
<dbReference type="InterPro" id="IPR013498">
    <property type="entry name" value="Topo_IA_Znf"/>
</dbReference>
<dbReference type="GO" id="GO:0003917">
    <property type="term" value="F:DNA topoisomerase type I (single strand cut, ATP-independent) activity"/>
    <property type="evidence" value="ECO:0007669"/>
    <property type="project" value="UniProtKB-UniRule"/>
</dbReference>
<reference evidence="13" key="1">
    <citation type="journal article" date="2021" name="PeerJ">
        <title>Extensive microbial diversity within the chicken gut microbiome revealed by metagenomics and culture.</title>
        <authorList>
            <person name="Gilroy R."/>
            <person name="Ravi A."/>
            <person name="Getino M."/>
            <person name="Pursley I."/>
            <person name="Horton D.L."/>
            <person name="Alikhan N.F."/>
            <person name="Baker D."/>
            <person name="Gharbi K."/>
            <person name="Hall N."/>
            <person name="Watson M."/>
            <person name="Adriaenssens E.M."/>
            <person name="Foster-Nyarko E."/>
            <person name="Jarju S."/>
            <person name="Secka A."/>
            <person name="Antonio M."/>
            <person name="Oren A."/>
            <person name="Chaudhuri R.R."/>
            <person name="La Ragione R."/>
            <person name="Hildebrand F."/>
            <person name="Pallen M.J."/>
        </authorList>
    </citation>
    <scope>NUCLEOTIDE SEQUENCE</scope>
    <source>
        <strain evidence="13">742</strain>
    </source>
</reference>
<dbReference type="CDD" id="cd00186">
    <property type="entry name" value="TOP1Ac"/>
    <property type="match status" value="1"/>
</dbReference>
<dbReference type="NCBIfam" id="TIGR01051">
    <property type="entry name" value="topA_bact"/>
    <property type="match status" value="1"/>
</dbReference>
<gene>
    <name evidence="10 13" type="primary">topA</name>
    <name evidence="13" type="ORF">H9864_08575</name>
</gene>
<dbReference type="InterPro" id="IPR013826">
    <property type="entry name" value="Topo_IA_cen_sub3"/>
</dbReference>
<feature type="site" description="Interaction with DNA" evidence="10">
    <location>
        <position position="32"/>
    </location>
</feature>
<feature type="domain" description="Toprim" evidence="11">
    <location>
        <begin position="2"/>
        <end position="112"/>
    </location>
</feature>
<evidence type="ECO:0000256" key="2">
    <source>
        <dbReference type="ARBA" id="ARBA00009446"/>
    </source>
</evidence>
<evidence type="ECO:0000259" key="12">
    <source>
        <dbReference type="PROSITE" id="PS52039"/>
    </source>
</evidence>
<feature type="site" description="Interaction with DNA" evidence="10">
    <location>
        <position position="300"/>
    </location>
</feature>
<dbReference type="Gene3D" id="3.30.65.10">
    <property type="entry name" value="Bacterial Topoisomerase I, domain 1"/>
    <property type="match status" value="2"/>
</dbReference>
<keyword evidence="9 10" id="KW-0413">Isomerase</keyword>
<dbReference type="InterPro" id="IPR034149">
    <property type="entry name" value="TOPRIM_TopoI"/>
</dbReference>
<proteinExistence type="inferred from homology"/>
<keyword evidence="4" id="KW-0863">Zinc-finger</keyword>
<name>A0A9E2NR88_9FIRM</name>
<evidence type="ECO:0000259" key="11">
    <source>
        <dbReference type="PROSITE" id="PS50880"/>
    </source>
</evidence>
<accession>A0A9E2NR88</accession>
<keyword evidence="5" id="KW-0862">Zinc</keyword>
<dbReference type="InterPro" id="IPR013497">
    <property type="entry name" value="Topo_IA_cen"/>
</dbReference>
<dbReference type="Pfam" id="PF01131">
    <property type="entry name" value="Topoisom_bac"/>
    <property type="match status" value="1"/>
</dbReference>
<dbReference type="GO" id="GO:0006265">
    <property type="term" value="P:DNA topological change"/>
    <property type="evidence" value="ECO:0007669"/>
    <property type="project" value="UniProtKB-UniRule"/>
</dbReference>
<feature type="site" description="Interaction with DNA" evidence="10">
    <location>
        <position position="142"/>
    </location>
</feature>
<dbReference type="EC" id="5.6.2.1" evidence="10"/>
<feature type="domain" description="Topo IA-type catalytic" evidence="12">
    <location>
        <begin position="128"/>
        <end position="559"/>
    </location>
</feature>
<comment type="catalytic activity">
    <reaction evidence="1 10">
        <text>ATP-independent breakage of single-stranded DNA, followed by passage and rejoining.</text>
        <dbReference type="EC" id="5.6.2.1"/>
    </reaction>
</comment>
<evidence type="ECO:0000256" key="10">
    <source>
        <dbReference type="HAMAP-Rule" id="MF_00952"/>
    </source>
</evidence>
<organism evidence="13 14">
    <name type="scientific">Candidatus Faecalibacterium intestinavium</name>
    <dbReference type="NCBI Taxonomy" id="2838580"/>
    <lineage>
        <taxon>Bacteria</taxon>
        <taxon>Bacillati</taxon>
        <taxon>Bacillota</taxon>
        <taxon>Clostridia</taxon>
        <taxon>Eubacteriales</taxon>
        <taxon>Oscillospiraceae</taxon>
        <taxon>Faecalibacterium</taxon>
    </lineage>
</organism>
<dbReference type="Gene3D" id="3.40.50.140">
    <property type="match status" value="1"/>
</dbReference>
<evidence type="ECO:0000256" key="8">
    <source>
        <dbReference type="ARBA" id="ARBA00023125"/>
    </source>
</evidence>
<dbReference type="Pfam" id="PF01751">
    <property type="entry name" value="Toprim"/>
    <property type="match status" value="1"/>
</dbReference>
<dbReference type="SMART" id="SM00437">
    <property type="entry name" value="TOP1Ac"/>
    <property type="match status" value="1"/>
</dbReference>
<dbReference type="InterPro" id="IPR003602">
    <property type="entry name" value="Topo_IA_DNA-bd_dom"/>
</dbReference>
<feature type="site" description="Interaction with DNA" evidence="10">
    <location>
        <position position="147"/>
    </location>
</feature>
<keyword evidence="8 10" id="KW-0238">DNA-binding</keyword>
<evidence type="ECO:0000256" key="3">
    <source>
        <dbReference type="ARBA" id="ARBA00022723"/>
    </source>
</evidence>
<dbReference type="GO" id="GO:0003677">
    <property type="term" value="F:DNA binding"/>
    <property type="evidence" value="ECO:0007669"/>
    <property type="project" value="UniProtKB-KW"/>
</dbReference>
<keyword evidence="7 10" id="KW-0799">Topoisomerase</keyword>
<dbReference type="GO" id="GO:0008270">
    <property type="term" value="F:zinc ion binding"/>
    <property type="evidence" value="ECO:0007669"/>
    <property type="project" value="UniProtKB-KW"/>
</dbReference>
<dbReference type="AlphaFoldDB" id="A0A9E2NR88"/>
<evidence type="ECO:0000256" key="6">
    <source>
        <dbReference type="ARBA" id="ARBA00022842"/>
    </source>
</evidence>
<dbReference type="InterPro" id="IPR003601">
    <property type="entry name" value="Topo_IA_2"/>
</dbReference>
<comment type="subunit">
    <text evidence="10">Monomer.</text>
</comment>
<dbReference type="PROSITE" id="PS50880">
    <property type="entry name" value="TOPRIM"/>
    <property type="match status" value="1"/>
</dbReference>
<dbReference type="PROSITE" id="PS52039">
    <property type="entry name" value="TOPO_IA_2"/>
    <property type="match status" value="1"/>
</dbReference>
<reference evidence="13" key="2">
    <citation type="submission" date="2021-04" db="EMBL/GenBank/DDBJ databases">
        <authorList>
            <person name="Gilroy R."/>
        </authorList>
    </citation>
    <scope>NUCLEOTIDE SEQUENCE</scope>
    <source>
        <strain evidence="13">742</strain>
    </source>
</reference>
<feature type="site" description="Interaction with DNA" evidence="10">
    <location>
        <position position="491"/>
    </location>
</feature>
<dbReference type="SUPFAM" id="SSF56712">
    <property type="entry name" value="Prokaryotic type I DNA topoisomerase"/>
    <property type="match status" value="1"/>
</dbReference>
<dbReference type="Gene3D" id="2.70.20.10">
    <property type="entry name" value="Topoisomerase I, domain 3"/>
    <property type="match status" value="1"/>
</dbReference>
<dbReference type="Gene3D" id="1.10.460.10">
    <property type="entry name" value="Topoisomerase I, domain 2"/>
    <property type="match status" value="1"/>
</dbReference>
<comment type="function">
    <text evidence="10">Releases the supercoiling and torsional tension of DNA, which is introduced during the DNA replication and transcription, by transiently cleaving and rejoining one strand of the DNA duplex. Introduces a single-strand break via transesterification at a target site in duplex DNA. The scissile phosphodiester is attacked by the catalytic tyrosine of the enzyme, resulting in the formation of a DNA-(5'-phosphotyrosyl)-enzyme intermediate and the expulsion of a 3'-OH DNA strand. The free DNA strand then undergoes passage around the unbroken strand, thus removing DNA supercoils. Finally, in the religation step, the DNA 3'-OH attacks the covalent intermediate to expel the active-site tyrosine and restore the DNA phosphodiester backbone.</text>
</comment>
<evidence type="ECO:0000256" key="9">
    <source>
        <dbReference type="ARBA" id="ARBA00023235"/>
    </source>
</evidence>
<dbReference type="SMART" id="SM00493">
    <property type="entry name" value="TOPRIM"/>
    <property type="match status" value="1"/>
</dbReference>
<dbReference type="InterPro" id="IPR013825">
    <property type="entry name" value="Topo_IA_cen_sub2"/>
</dbReference>
<comment type="similarity">
    <text evidence="2 10">Belongs to the type IA topoisomerase family.</text>
</comment>
<dbReference type="SUPFAM" id="SSF57783">
    <property type="entry name" value="Zinc beta-ribbon"/>
    <property type="match status" value="1"/>
</dbReference>
<dbReference type="Pfam" id="PF01396">
    <property type="entry name" value="Zn_ribbon_Top1"/>
    <property type="match status" value="3"/>
</dbReference>